<evidence type="ECO:0000256" key="1">
    <source>
        <dbReference type="SAM" id="MobiDB-lite"/>
    </source>
</evidence>
<comment type="caution">
    <text evidence="3">The sequence shown here is derived from an EMBL/GenBank/DDBJ whole genome shotgun (WGS) entry which is preliminary data.</text>
</comment>
<protein>
    <submittedName>
        <fullName evidence="3">Uncharacterized protein</fullName>
    </submittedName>
</protein>
<keyword evidence="2" id="KW-0812">Transmembrane</keyword>
<proteinExistence type="predicted"/>
<dbReference type="EMBL" id="JAVFWL010000001">
    <property type="protein sequence ID" value="KAK6730952.1"/>
    <property type="molecule type" value="Genomic_DNA"/>
</dbReference>
<dbReference type="Proteomes" id="UP001303046">
    <property type="component" value="Unassembled WGS sequence"/>
</dbReference>
<organism evidence="3 4">
    <name type="scientific">Necator americanus</name>
    <name type="common">Human hookworm</name>
    <dbReference type="NCBI Taxonomy" id="51031"/>
    <lineage>
        <taxon>Eukaryota</taxon>
        <taxon>Metazoa</taxon>
        <taxon>Ecdysozoa</taxon>
        <taxon>Nematoda</taxon>
        <taxon>Chromadorea</taxon>
        <taxon>Rhabditida</taxon>
        <taxon>Rhabditina</taxon>
        <taxon>Rhabditomorpha</taxon>
        <taxon>Strongyloidea</taxon>
        <taxon>Ancylostomatidae</taxon>
        <taxon>Bunostominae</taxon>
        <taxon>Necator</taxon>
    </lineage>
</organism>
<feature type="compositionally biased region" description="Basic and acidic residues" evidence="1">
    <location>
        <begin position="218"/>
        <end position="229"/>
    </location>
</feature>
<evidence type="ECO:0000313" key="4">
    <source>
        <dbReference type="Proteomes" id="UP001303046"/>
    </source>
</evidence>
<keyword evidence="2" id="KW-1133">Transmembrane helix</keyword>
<accession>A0ABR1BX94</accession>
<feature type="region of interest" description="Disordered" evidence="1">
    <location>
        <begin position="213"/>
        <end position="277"/>
    </location>
</feature>
<sequence>MWVSSESSAEIKAMGNLSNSWQRCAKANSAFNSWPKCLWSTLIANEVKLQVYLSAIRSIMIQLLGYFWAMACHNKELYSEVDIVYCQMTRGKRKLHLAPTSKVVTENRLRFFGHAMKRPSDHRVHVVLRVVPEPSCKRPLGRTTISLKKTNITTEKHQVQDNEESYDEIEGQKSSTSQLNSKSIVIIAASALLIVFVLISIIVYFVAERKSHKRKMKLREQMDREDEIRRKRKQMRGKSRKKKKKRRKSDTDSNDSNSGKKRKKTQGTPSEKKGSSVRKAVADYLEAQLKTCVMAVDPEKAGGDVGTVKPEDLEDGGYFGTPKAENKQENAPDNKQETPAK</sequence>
<keyword evidence="2" id="KW-0472">Membrane</keyword>
<evidence type="ECO:0000256" key="2">
    <source>
        <dbReference type="SAM" id="Phobius"/>
    </source>
</evidence>
<evidence type="ECO:0000313" key="3">
    <source>
        <dbReference type="EMBL" id="KAK6730952.1"/>
    </source>
</evidence>
<feature type="transmembrane region" description="Helical" evidence="2">
    <location>
        <begin position="184"/>
        <end position="207"/>
    </location>
</feature>
<feature type="compositionally biased region" description="Basic residues" evidence="1">
    <location>
        <begin position="230"/>
        <end position="248"/>
    </location>
</feature>
<name>A0ABR1BX94_NECAM</name>
<reference evidence="3 4" key="1">
    <citation type="submission" date="2023-08" db="EMBL/GenBank/DDBJ databases">
        <title>A Necator americanus chromosomal reference genome.</title>
        <authorList>
            <person name="Ilik V."/>
            <person name="Petrzelkova K.J."/>
            <person name="Pardy F."/>
            <person name="Fuh T."/>
            <person name="Niatou-Singa F.S."/>
            <person name="Gouil Q."/>
            <person name="Baker L."/>
            <person name="Ritchie M.E."/>
            <person name="Jex A.R."/>
            <person name="Gazzola D."/>
            <person name="Li H."/>
            <person name="Toshio Fujiwara R."/>
            <person name="Zhan B."/>
            <person name="Aroian R.V."/>
            <person name="Pafco B."/>
            <person name="Schwarz E.M."/>
        </authorList>
    </citation>
    <scope>NUCLEOTIDE SEQUENCE [LARGE SCALE GENOMIC DNA]</scope>
    <source>
        <strain evidence="3 4">Aroian</strain>
        <tissue evidence="3">Whole animal</tissue>
    </source>
</reference>
<feature type="compositionally biased region" description="Basic and acidic residues" evidence="1">
    <location>
        <begin position="324"/>
        <end position="341"/>
    </location>
</feature>
<gene>
    <name evidence="3" type="primary">Necator_chrI.g3557</name>
    <name evidence="3" type="ORF">RB195_007428</name>
</gene>
<keyword evidence="4" id="KW-1185">Reference proteome</keyword>
<feature type="region of interest" description="Disordered" evidence="1">
    <location>
        <begin position="295"/>
        <end position="341"/>
    </location>
</feature>